<organism evidence="1 2">
    <name type="scientific">Microthyrium microscopicum</name>
    <dbReference type="NCBI Taxonomy" id="703497"/>
    <lineage>
        <taxon>Eukaryota</taxon>
        <taxon>Fungi</taxon>
        <taxon>Dikarya</taxon>
        <taxon>Ascomycota</taxon>
        <taxon>Pezizomycotina</taxon>
        <taxon>Dothideomycetes</taxon>
        <taxon>Dothideomycetes incertae sedis</taxon>
        <taxon>Microthyriales</taxon>
        <taxon>Microthyriaceae</taxon>
        <taxon>Microthyrium</taxon>
    </lineage>
</organism>
<proteinExistence type="predicted"/>
<dbReference type="InterPro" id="IPR006594">
    <property type="entry name" value="LisH"/>
</dbReference>
<name>A0A6A6U2X4_9PEZI</name>
<evidence type="ECO:0000313" key="1">
    <source>
        <dbReference type="EMBL" id="KAF2665294.1"/>
    </source>
</evidence>
<gene>
    <name evidence="1" type="ORF">BT63DRAFT_428267</name>
</gene>
<dbReference type="OrthoDB" id="1932312at2759"/>
<sequence length="458" mass="50629">MPENEVSAEDLVARFLRFHGYNKTLDAFLNEANLPADAGEHLGPEWTVEKVLSEKKLYDLTANFEKTSLKEKDASWQTPYPSVASKLELESPSNILQTNVVKMLVSPSDNEPSQVLLASSADRKLNWAKLDGSSISSLSVFGLVADSPILSFAIIKARYIALTTISGALFLFDHWSDSVISKRKDHSKYVIQVIATEYDSSLLLATASWDNSVILYRAATGNNTITISEPLAKQKLDSQPECIMFKEDPDTNTLYILCTRRDSTFLYYYQVTKDDLLLAGKQNLAPFANSWISFSPSIIAACPTDDTLLAIATSSMPHMKILFIRTLFPREELDSVTGAPIAVAPTQAARDQDVDPREAAAVIIHANTWISQTRYSTPTVVWRPDGSGVWVNSDEGYIKGVDRTGKVQASLQQHDAGSKVRCLWAGNAMVGVSGKEEEIIVSGGFDQNVFLWRCKEEE</sequence>
<dbReference type="InterPro" id="IPR015943">
    <property type="entry name" value="WD40/YVTN_repeat-like_dom_sf"/>
</dbReference>
<dbReference type="InterPro" id="IPR001680">
    <property type="entry name" value="WD40_rpt"/>
</dbReference>
<dbReference type="EMBL" id="MU004240">
    <property type="protein sequence ID" value="KAF2665294.1"/>
    <property type="molecule type" value="Genomic_DNA"/>
</dbReference>
<dbReference type="PROSITE" id="PS50896">
    <property type="entry name" value="LISH"/>
    <property type="match status" value="1"/>
</dbReference>
<accession>A0A6A6U2X4</accession>
<dbReference type="Proteomes" id="UP000799302">
    <property type="component" value="Unassembled WGS sequence"/>
</dbReference>
<protein>
    <submittedName>
        <fullName evidence="1">Uncharacterized protein</fullName>
    </submittedName>
</protein>
<evidence type="ECO:0000313" key="2">
    <source>
        <dbReference type="Proteomes" id="UP000799302"/>
    </source>
</evidence>
<dbReference type="AlphaFoldDB" id="A0A6A6U2X4"/>
<dbReference type="Gene3D" id="2.130.10.10">
    <property type="entry name" value="YVTN repeat-like/Quinoprotein amine dehydrogenase"/>
    <property type="match status" value="1"/>
</dbReference>
<dbReference type="SUPFAM" id="SSF101908">
    <property type="entry name" value="Putative isomerase YbhE"/>
    <property type="match status" value="1"/>
</dbReference>
<dbReference type="SMART" id="SM00320">
    <property type="entry name" value="WD40"/>
    <property type="match status" value="2"/>
</dbReference>
<keyword evidence="2" id="KW-1185">Reference proteome</keyword>
<reference evidence="1" key="1">
    <citation type="journal article" date="2020" name="Stud. Mycol.">
        <title>101 Dothideomycetes genomes: a test case for predicting lifestyles and emergence of pathogens.</title>
        <authorList>
            <person name="Haridas S."/>
            <person name="Albert R."/>
            <person name="Binder M."/>
            <person name="Bloem J."/>
            <person name="Labutti K."/>
            <person name="Salamov A."/>
            <person name="Andreopoulos B."/>
            <person name="Baker S."/>
            <person name="Barry K."/>
            <person name="Bills G."/>
            <person name="Bluhm B."/>
            <person name="Cannon C."/>
            <person name="Castanera R."/>
            <person name="Culley D."/>
            <person name="Daum C."/>
            <person name="Ezra D."/>
            <person name="Gonzalez J."/>
            <person name="Henrissat B."/>
            <person name="Kuo A."/>
            <person name="Liang C."/>
            <person name="Lipzen A."/>
            <person name="Lutzoni F."/>
            <person name="Magnuson J."/>
            <person name="Mondo S."/>
            <person name="Nolan M."/>
            <person name="Ohm R."/>
            <person name="Pangilinan J."/>
            <person name="Park H.-J."/>
            <person name="Ramirez L."/>
            <person name="Alfaro M."/>
            <person name="Sun H."/>
            <person name="Tritt A."/>
            <person name="Yoshinaga Y."/>
            <person name="Zwiers L.-H."/>
            <person name="Turgeon B."/>
            <person name="Goodwin S."/>
            <person name="Spatafora J."/>
            <person name="Crous P."/>
            <person name="Grigoriev I."/>
        </authorList>
    </citation>
    <scope>NUCLEOTIDE SEQUENCE</scope>
    <source>
        <strain evidence="1">CBS 115976</strain>
    </source>
</reference>